<protein>
    <submittedName>
        <fullName evidence="2">Uncharacterized protein</fullName>
    </submittedName>
</protein>
<name>A1AUY2_PELPD</name>
<sequence length="79" mass="9188">MPSYLKDEKRGDLSMGVILFIAIMVLLFKFTEVDKWILWFVVLIVLLTRLGCNFGMLGIMVLIVVFKVLKDICTYSRNR</sequence>
<gene>
    <name evidence="2" type="ordered locus">Ppro_3561</name>
</gene>
<accession>A1AUY2</accession>
<feature type="transmembrane region" description="Helical" evidence="1">
    <location>
        <begin position="36"/>
        <end position="69"/>
    </location>
</feature>
<feature type="transmembrane region" description="Helical" evidence="1">
    <location>
        <begin position="12"/>
        <end position="30"/>
    </location>
</feature>
<keyword evidence="3" id="KW-1185">Reference proteome</keyword>
<keyword evidence="1" id="KW-0472">Membrane</keyword>
<evidence type="ECO:0000313" key="3">
    <source>
        <dbReference type="Proteomes" id="UP000006732"/>
    </source>
</evidence>
<dbReference type="EMBL" id="CP000482">
    <property type="protein sequence ID" value="ABL01153.1"/>
    <property type="molecule type" value="Genomic_DNA"/>
</dbReference>
<dbReference type="Proteomes" id="UP000006732">
    <property type="component" value="Chromosome"/>
</dbReference>
<evidence type="ECO:0000256" key="1">
    <source>
        <dbReference type="SAM" id="Phobius"/>
    </source>
</evidence>
<keyword evidence="1" id="KW-0812">Transmembrane</keyword>
<dbReference type="KEGG" id="ppd:Ppro_3561"/>
<organism evidence="2 3">
    <name type="scientific">Pelobacter propionicus (strain DSM 2379 / NBRC 103807 / OttBd1)</name>
    <dbReference type="NCBI Taxonomy" id="338966"/>
    <lineage>
        <taxon>Bacteria</taxon>
        <taxon>Pseudomonadati</taxon>
        <taxon>Thermodesulfobacteriota</taxon>
        <taxon>Desulfuromonadia</taxon>
        <taxon>Desulfuromonadales</taxon>
        <taxon>Desulfuromonadaceae</taxon>
        <taxon>Pelobacter</taxon>
    </lineage>
</organism>
<dbReference type="HOGENOM" id="CLU_2602917_0_0_7"/>
<proteinExistence type="predicted"/>
<keyword evidence="1" id="KW-1133">Transmembrane helix</keyword>
<reference evidence="2 3" key="1">
    <citation type="submission" date="2006-10" db="EMBL/GenBank/DDBJ databases">
        <title>Complete sequence of chromosome of Pelobacter propionicus DSM 2379.</title>
        <authorList>
            <consortium name="US DOE Joint Genome Institute"/>
            <person name="Copeland A."/>
            <person name="Lucas S."/>
            <person name="Lapidus A."/>
            <person name="Barry K."/>
            <person name="Detter J.C."/>
            <person name="Glavina del Rio T."/>
            <person name="Hammon N."/>
            <person name="Israni S."/>
            <person name="Dalin E."/>
            <person name="Tice H."/>
            <person name="Pitluck S."/>
            <person name="Saunders E."/>
            <person name="Brettin T."/>
            <person name="Bruce D."/>
            <person name="Han C."/>
            <person name="Tapia R."/>
            <person name="Schmutz J."/>
            <person name="Larimer F."/>
            <person name="Land M."/>
            <person name="Hauser L."/>
            <person name="Kyrpides N."/>
            <person name="Kim E."/>
            <person name="Lovley D."/>
            <person name="Richardson P."/>
        </authorList>
    </citation>
    <scope>NUCLEOTIDE SEQUENCE [LARGE SCALE GENOMIC DNA]</scope>
    <source>
        <strain evidence="3">DSM 2379 / NBRC 103807 / OttBd1</strain>
    </source>
</reference>
<dbReference type="AlphaFoldDB" id="A1AUY2"/>
<evidence type="ECO:0000313" key="2">
    <source>
        <dbReference type="EMBL" id="ABL01153.1"/>
    </source>
</evidence>
<dbReference type="STRING" id="338966.Ppro_3561"/>